<sequence>MKKMIKSMNMIRKETGLLRVVRMTLIKTVVAVVVVMMIVVLKNNFFKQKNKTITYRLEKKTYQLLVANTPRQWGKGLMYVKKKDGFDGMIFYFPEKELRSFWNKNTLVDLDIYWLIDDRVIRKDVLLAITKNGLQTVCSQKPVNRVIEIIH</sequence>
<gene>
    <name evidence="2" type="ORF">COW96_00260</name>
</gene>
<comment type="caution">
    <text evidence="2">The sequence shown here is derived from an EMBL/GenBank/DDBJ whole genome shotgun (WGS) entry which is preliminary data.</text>
</comment>
<dbReference type="PANTHER" id="PTHR37953">
    <property type="entry name" value="UPF0127 PROTEIN MJ1496"/>
    <property type="match status" value="1"/>
</dbReference>
<name>A0A2H0C4M1_9BACT</name>
<evidence type="ECO:0000313" key="3">
    <source>
        <dbReference type="Proteomes" id="UP000230802"/>
    </source>
</evidence>
<keyword evidence="1" id="KW-0812">Transmembrane</keyword>
<keyword evidence="1" id="KW-0472">Membrane</keyword>
<organism evidence="2 3">
    <name type="scientific">Candidatus Roizmanbacteria bacterium CG22_combo_CG10-13_8_21_14_all_33_16</name>
    <dbReference type="NCBI Taxonomy" id="1974859"/>
    <lineage>
        <taxon>Bacteria</taxon>
        <taxon>Candidatus Roizmaniibacteriota</taxon>
    </lineage>
</organism>
<dbReference type="PANTHER" id="PTHR37953:SF1">
    <property type="entry name" value="UPF0127 PROTEIN MJ1496"/>
    <property type="match status" value="1"/>
</dbReference>
<keyword evidence="1" id="KW-1133">Transmembrane helix</keyword>
<dbReference type="InterPro" id="IPR003795">
    <property type="entry name" value="DUF192"/>
</dbReference>
<accession>A0A2H0C4M1</accession>
<proteinExistence type="predicted"/>
<reference evidence="2 3" key="1">
    <citation type="submission" date="2017-09" db="EMBL/GenBank/DDBJ databases">
        <title>Depth-based differentiation of microbial function through sediment-hosted aquifers and enrichment of novel symbionts in the deep terrestrial subsurface.</title>
        <authorList>
            <person name="Probst A.J."/>
            <person name="Ladd B."/>
            <person name="Jarett J.K."/>
            <person name="Geller-Mcgrath D.E."/>
            <person name="Sieber C.M."/>
            <person name="Emerson J.B."/>
            <person name="Anantharaman K."/>
            <person name="Thomas B.C."/>
            <person name="Malmstrom R."/>
            <person name="Stieglmeier M."/>
            <person name="Klingl A."/>
            <person name="Woyke T."/>
            <person name="Ryan C.M."/>
            <person name="Banfield J.F."/>
        </authorList>
    </citation>
    <scope>NUCLEOTIDE SEQUENCE [LARGE SCALE GENOMIC DNA]</scope>
    <source>
        <strain evidence="2">CG22_combo_CG10-13_8_21_14_all_33_16</strain>
    </source>
</reference>
<dbReference type="EMBL" id="PCTD01000012">
    <property type="protein sequence ID" value="PIP64852.1"/>
    <property type="molecule type" value="Genomic_DNA"/>
</dbReference>
<evidence type="ECO:0000256" key="1">
    <source>
        <dbReference type="SAM" id="Phobius"/>
    </source>
</evidence>
<dbReference type="InterPro" id="IPR038695">
    <property type="entry name" value="Saro_0823-like_sf"/>
</dbReference>
<evidence type="ECO:0008006" key="4">
    <source>
        <dbReference type="Google" id="ProtNLM"/>
    </source>
</evidence>
<evidence type="ECO:0000313" key="2">
    <source>
        <dbReference type="EMBL" id="PIP64852.1"/>
    </source>
</evidence>
<dbReference type="Gene3D" id="2.60.120.1140">
    <property type="entry name" value="Protein of unknown function DUF192"/>
    <property type="match status" value="1"/>
</dbReference>
<dbReference type="Proteomes" id="UP000230802">
    <property type="component" value="Unassembled WGS sequence"/>
</dbReference>
<dbReference type="AlphaFoldDB" id="A0A2H0C4M1"/>
<protein>
    <recommendedName>
        <fullName evidence="4">DUF192 domain-containing protein</fullName>
    </recommendedName>
</protein>
<dbReference type="Pfam" id="PF02643">
    <property type="entry name" value="DUF192"/>
    <property type="match status" value="1"/>
</dbReference>
<feature type="transmembrane region" description="Helical" evidence="1">
    <location>
        <begin position="20"/>
        <end position="41"/>
    </location>
</feature>